<evidence type="ECO:0000313" key="3">
    <source>
        <dbReference type="EMBL" id="MFD0688530.1"/>
    </source>
</evidence>
<feature type="transmembrane region" description="Helical" evidence="2">
    <location>
        <begin position="12"/>
        <end position="33"/>
    </location>
</feature>
<dbReference type="Proteomes" id="UP001597063">
    <property type="component" value="Unassembled WGS sequence"/>
</dbReference>
<feature type="transmembrane region" description="Helical" evidence="2">
    <location>
        <begin position="53"/>
        <end position="74"/>
    </location>
</feature>
<feature type="region of interest" description="Disordered" evidence="1">
    <location>
        <begin position="159"/>
        <end position="207"/>
    </location>
</feature>
<dbReference type="EMBL" id="JBHTGP010000014">
    <property type="protein sequence ID" value="MFD0688530.1"/>
    <property type="molecule type" value="Genomic_DNA"/>
</dbReference>
<sequence>MTRTMRVPRTRGGLSGLMLVLLGLWGGLLPFVGPYLDFGFAPDDTWVYDTDRLQLSVAPGAATVLGGLIVLASANRAVAMLGAWLAVLGGAWFAVGGPVAALWDVPGVGAPLGTEEGRRVAEQLAGFTGLGVVIVFFAALALGRFAVVGVREAVADEPVPEAAGGSGTTQPLVFGRYARENPPGARPDRPSQPGDQRVAGDQGRYDH</sequence>
<keyword evidence="2" id="KW-1133">Transmembrane helix</keyword>
<keyword evidence="2" id="KW-0812">Transmembrane</keyword>
<feature type="transmembrane region" description="Helical" evidence="2">
    <location>
        <begin position="81"/>
        <end position="103"/>
    </location>
</feature>
<evidence type="ECO:0000256" key="2">
    <source>
        <dbReference type="SAM" id="Phobius"/>
    </source>
</evidence>
<keyword evidence="2" id="KW-0472">Membrane</keyword>
<keyword evidence="4" id="KW-1185">Reference proteome</keyword>
<comment type="caution">
    <text evidence="3">The sequence shown here is derived from an EMBL/GenBank/DDBJ whole genome shotgun (WGS) entry which is preliminary data.</text>
</comment>
<organism evidence="3 4">
    <name type="scientific">Actinomadura fibrosa</name>
    <dbReference type="NCBI Taxonomy" id="111802"/>
    <lineage>
        <taxon>Bacteria</taxon>
        <taxon>Bacillati</taxon>
        <taxon>Actinomycetota</taxon>
        <taxon>Actinomycetes</taxon>
        <taxon>Streptosporangiales</taxon>
        <taxon>Thermomonosporaceae</taxon>
        <taxon>Actinomadura</taxon>
    </lineage>
</organism>
<gene>
    <name evidence="3" type="ORF">ACFQZM_28820</name>
</gene>
<feature type="transmembrane region" description="Helical" evidence="2">
    <location>
        <begin position="123"/>
        <end position="142"/>
    </location>
</feature>
<evidence type="ECO:0000256" key="1">
    <source>
        <dbReference type="SAM" id="MobiDB-lite"/>
    </source>
</evidence>
<proteinExistence type="predicted"/>
<protein>
    <recommendedName>
        <fullName evidence="5">Secreted protein</fullName>
    </recommendedName>
</protein>
<dbReference type="RefSeq" id="WP_131763407.1">
    <property type="nucleotide sequence ID" value="NZ_CAACUY010000332.1"/>
</dbReference>
<name>A0ABW2XVF9_9ACTN</name>
<evidence type="ECO:0008006" key="5">
    <source>
        <dbReference type="Google" id="ProtNLM"/>
    </source>
</evidence>
<reference evidence="4" key="1">
    <citation type="journal article" date="2019" name="Int. J. Syst. Evol. Microbiol.">
        <title>The Global Catalogue of Microorganisms (GCM) 10K type strain sequencing project: providing services to taxonomists for standard genome sequencing and annotation.</title>
        <authorList>
            <consortium name="The Broad Institute Genomics Platform"/>
            <consortium name="The Broad Institute Genome Sequencing Center for Infectious Disease"/>
            <person name="Wu L."/>
            <person name="Ma J."/>
        </authorList>
    </citation>
    <scope>NUCLEOTIDE SEQUENCE [LARGE SCALE GENOMIC DNA]</scope>
    <source>
        <strain evidence="4">JCM 9371</strain>
    </source>
</reference>
<accession>A0ABW2XVF9</accession>
<evidence type="ECO:0000313" key="4">
    <source>
        <dbReference type="Proteomes" id="UP001597063"/>
    </source>
</evidence>